<name>C0P4I7_MAIZE</name>
<proteinExistence type="evidence at transcript level"/>
<organism evidence="2">
    <name type="scientific">Zea mays</name>
    <name type="common">Maize</name>
    <dbReference type="NCBI Taxonomy" id="4577"/>
    <lineage>
        <taxon>Eukaryota</taxon>
        <taxon>Viridiplantae</taxon>
        <taxon>Streptophyta</taxon>
        <taxon>Embryophyta</taxon>
        <taxon>Tracheophyta</taxon>
        <taxon>Spermatophyta</taxon>
        <taxon>Magnoliopsida</taxon>
        <taxon>Liliopsida</taxon>
        <taxon>Poales</taxon>
        <taxon>Poaceae</taxon>
        <taxon>PACMAD clade</taxon>
        <taxon>Panicoideae</taxon>
        <taxon>Andropogonodae</taxon>
        <taxon>Andropogoneae</taxon>
        <taxon>Tripsacinae</taxon>
        <taxon>Zea</taxon>
    </lineage>
</organism>
<dbReference type="EMBL" id="BT063206">
    <property type="protein sequence ID" value="ACN27903.1"/>
    <property type="molecule type" value="mRNA"/>
</dbReference>
<feature type="region of interest" description="Disordered" evidence="1">
    <location>
        <begin position="1"/>
        <end position="53"/>
    </location>
</feature>
<accession>C0P4I7</accession>
<protein>
    <submittedName>
        <fullName evidence="2">Uncharacterized protein</fullName>
    </submittedName>
</protein>
<feature type="compositionally biased region" description="Low complexity" evidence="1">
    <location>
        <begin position="39"/>
        <end position="53"/>
    </location>
</feature>
<reference evidence="2" key="1">
    <citation type="journal article" date="2009" name="PLoS Genet.">
        <title>Sequencing, mapping, and analysis of 27,455 maize full-length cDNAs.</title>
        <authorList>
            <person name="Soderlund C."/>
            <person name="Descour A."/>
            <person name="Kudrna D."/>
            <person name="Bomhoff M."/>
            <person name="Boyd L."/>
            <person name="Currie J."/>
            <person name="Angelova A."/>
            <person name="Collura K."/>
            <person name="Wissotski M."/>
            <person name="Ashley E."/>
            <person name="Morrow D."/>
            <person name="Fernandes J."/>
            <person name="Walbot V."/>
            <person name="Yu Y."/>
        </authorList>
    </citation>
    <scope>NUCLEOTIDE SEQUENCE</scope>
    <source>
        <strain evidence="2">B73</strain>
    </source>
</reference>
<dbReference type="RefSeq" id="NP_001140256.1">
    <property type="nucleotide sequence ID" value="NM_001146784.1"/>
</dbReference>
<dbReference type="AlphaFoldDB" id="C0P4I7"/>
<dbReference type="GeneID" id="100272298"/>
<dbReference type="KEGG" id="zma:100272298"/>
<dbReference type="RefSeq" id="XP_035820500.1">
    <property type="nucleotide sequence ID" value="XM_035964607.1"/>
</dbReference>
<evidence type="ECO:0000313" key="2">
    <source>
        <dbReference type="EMBL" id="ACN27903.1"/>
    </source>
</evidence>
<sequence>MALGTQCPCSSSWQPGGAPPHGRASNLPFELPQTQVQGAPASSMAARARPSPSMELGVAPFAARCSSSPPLGDPPDASPERVDVAASTNSGVMASYLGRFLAGDEAPLRTTNPPWAGLCTSFPPHEDTCHLKSKLVPGISRPRQVVPLITSFYPLMF</sequence>
<evidence type="ECO:0000256" key="1">
    <source>
        <dbReference type="SAM" id="MobiDB-lite"/>
    </source>
</evidence>